<proteinExistence type="inferred from homology"/>
<dbReference type="InterPro" id="IPR005545">
    <property type="entry name" value="YCII"/>
</dbReference>
<evidence type="ECO:0000313" key="3">
    <source>
        <dbReference type="EMBL" id="GAA3727890.1"/>
    </source>
</evidence>
<comment type="similarity">
    <text evidence="1">Belongs to the YciI family.</text>
</comment>
<evidence type="ECO:0000259" key="2">
    <source>
        <dbReference type="Pfam" id="PF03795"/>
    </source>
</evidence>
<dbReference type="SUPFAM" id="SSF54909">
    <property type="entry name" value="Dimeric alpha+beta barrel"/>
    <property type="match status" value="1"/>
</dbReference>
<dbReference type="PANTHER" id="PTHR35174:SF3">
    <property type="entry name" value="BLL7171 PROTEIN"/>
    <property type="match status" value="1"/>
</dbReference>
<dbReference type="Pfam" id="PF03795">
    <property type="entry name" value="YCII"/>
    <property type="match status" value="1"/>
</dbReference>
<dbReference type="RefSeq" id="WP_344752625.1">
    <property type="nucleotide sequence ID" value="NZ_BAABAE010000001.1"/>
</dbReference>
<keyword evidence="4" id="KW-1185">Reference proteome</keyword>
<dbReference type="PANTHER" id="PTHR35174">
    <property type="entry name" value="BLL7171 PROTEIN-RELATED"/>
    <property type="match status" value="1"/>
</dbReference>
<organism evidence="3 4">
    <name type="scientific">Leifsonella bigeumensis</name>
    <dbReference type="NCBI Taxonomy" id="433643"/>
    <lineage>
        <taxon>Bacteria</taxon>
        <taxon>Bacillati</taxon>
        <taxon>Actinomycetota</taxon>
        <taxon>Actinomycetes</taxon>
        <taxon>Micrococcales</taxon>
        <taxon>Microbacteriaceae</taxon>
        <taxon>Leifsonella</taxon>
    </lineage>
</organism>
<dbReference type="Gene3D" id="3.30.70.1060">
    <property type="entry name" value="Dimeric alpha+beta barrel"/>
    <property type="match status" value="1"/>
</dbReference>
<name>A0ABP7EZT2_9MICO</name>
<reference evidence="4" key="1">
    <citation type="journal article" date="2019" name="Int. J. Syst. Evol. Microbiol.">
        <title>The Global Catalogue of Microorganisms (GCM) 10K type strain sequencing project: providing services to taxonomists for standard genome sequencing and annotation.</title>
        <authorList>
            <consortium name="The Broad Institute Genomics Platform"/>
            <consortium name="The Broad Institute Genome Sequencing Center for Infectious Disease"/>
            <person name="Wu L."/>
            <person name="Ma J."/>
        </authorList>
    </citation>
    <scope>NUCLEOTIDE SEQUENCE [LARGE SCALE GENOMIC DNA]</scope>
    <source>
        <strain evidence="4">JCM 16949</strain>
    </source>
</reference>
<sequence length="119" mass="12850">MAHYFLVVWGPSDYGEFDTYGTQEERDAQMAATGVFNDRLKEEGSFVYANGLTEPSTATVVDGTGAEPVFTDGPYIESKEYFAGLWIVDVPDLDAALKLAAEGSKACGRKVEVRPTGSV</sequence>
<evidence type="ECO:0000256" key="1">
    <source>
        <dbReference type="ARBA" id="ARBA00007689"/>
    </source>
</evidence>
<comment type="caution">
    <text evidence="3">The sequence shown here is derived from an EMBL/GenBank/DDBJ whole genome shotgun (WGS) entry which is preliminary data.</text>
</comment>
<accession>A0ABP7EZT2</accession>
<dbReference type="InterPro" id="IPR011008">
    <property type="entry name" value="Dimeric_a/b-barrel"/>
</dbReference>
<evidence type="ECO:0000313" key="4">
    <source>
        <dbReference type="Proteomes" id="UP001501004"/>
    </source>
</evidence>
<protein>
    <submittedName>
        <fullName evidence="3">YciI family protein</fullName>
    </submittedName>
</protein>
<gene>
    <name evidence="3" type="ORF">GCM10022239_00890</name>
</gene>
<dbReference type="EMBL" id="BAABAE010000001">
    <property type="protein sequence ID" value="GAA3727890.1"/>
    <property type="molecule type" value="Genomic_DNA"/>
</dbReference>
<feature type="domain" description="YCII-related" evidence="2">
    <location>
        <begin position="21"/>
        <end position="102"/>
    </location>
</feature>
<dbReference type="Proteomes" id="UP001501004">
    <property type="component" value="Unassembled WGS sequence"/>
</dbReference>